<evidence type="ECO:0000313" key="2">
    <source>
        <dbReference type="EMBL" id="BES82868.1"/>
    </source>
</evidence>
<dbReference type="SUPFAM" id="SSF53850">
    <property type="entry name" value="Periplasmic binding protein-like II"/>
    <property type="match status" value="1"/>
</dbReference>
<dbReference type="Proteomes" id="UP001341135">
    <property type="component" value="Chromosome"/>
</dbReference>
<dbReference type="InterPro" id="IPR011991">
    <property type="entry name" value="ArsR-like_HTH"/>
</dbReference>
<organism evidence="2 3">
    <name type="scientific">Pyrodictium abyssi</name>
    <dbReference type="NCBI Taxonomy" id="54256"/>
    <lineage>
        <taxon>Archaea</taxon>
        <taxon>Thermoproteota</taxon>
        <taxon>Thermoprotei</taxon>
        <taxon>Desulfurococcales</taxon>
        <taxon>Pyrodictiaceae</taxon>
        <taxon>Pyrodictium</taxon>
    </lineage>
</organism>
<dbReference type="Gene3D" id="3.40.190.10">
    <property type="entry name" value="Periplasmic binding protein-like II"/>
    <property type="match status" value="1"/>
</dbReference>
<dbReference type="InterPro" id="IPR000835">
    <property type="entry name" value="HTH_MarR-typ"/>
</dbReference>
<dbReference type="Pfam" id="PF12802">
    <property type="entry name" value="MarR_2"/>
    <property type="match status" value="1"/>
</dbReference>
<protein>
    <submittedName>
        <fullName evidence="2">MarR family transcriptional regulator</fullName>
    </submittedName>
</protein>
<reference evidence="2 3" key="1">
    <citation type="submission" date="2023-09" db="EMBL/GenBank/DDBJ databases">
        <title>Pyrofollis japonicus gen. nov. sp. nov., a novel member of the family Pyrodictiaceae isolated from the Iheya North hydrothermal field.</title>
        <authorList>
            <person name="Miyazaki U."/>
            <person name="Sanari M."/>
            <person name="Tame A."/>
            <person name="Kitajima M."/>
            <person name="Okamoto A."/>
            <person name="Sawayama S."/>
            <person name="Miyazaki J."/>
            <person name="Takai K."/>
            <person name="Nakagawa S."/>
        </authorList>
    </citation>
    <scope>NUCLEOTIDE SEQUENCE [LARGE SCALE GENOMIC DNA]</scope>
    <source>
        <strain evidence="2 3">AV2</strain>
    </source>
</reference>
<proteinExistence type="predicted"/>
<feature type="domain" description="HTH crp-type" evidence="1">
    <location>
        <begin position="15"/>
        <end position="64"/>
    </location>
</feature>
<gene>
    <name evidence="2" type="ORF">PABY_24350</name>
</gene>
<evidence type="ECO:0000259" key="1">
    <source>
        <dbReference type="SMART" id="SM00419"/>
    </source>
</evidence>
<keyword evidence="3" id="KW-1185">Reference proteome</keyword>
<dbReference type="InterPro" id="IPR012318">
    <property type="entry name" value="HTH_CRP"/>
</dbReference>
<dbReference type="SUPFAM" id="SSF46785">
    <property type="entry name" value="Winged helix' DNA-binding domain"/>
    <property type="match status" value="1"/>
</dbReference>
<dbReference type="EMBL" id="AP028907">
    <property type="protein sequence ID" value="BES82868.1"/>
    <property type="molecule type" value="Genomic_DNA"/>
</dbReference>
<dbReference type="PANTHER" id="PTHR30024">
    <property type="entry name" value="ALIPHATIC SULFONATES-BINDING PROTEIN-RELATED"/>
    <property type="match status" value="1"/>
</dbReference>
<dbReference type="SMART" id="SM00419">
    <property type="entry name" value="HTH_CRP"/>
    <property type="match status" value="1"/>
</dbReference>
<sequence>MGAGSRGSLRHRLLGLVAAEPGLSVSEIAARLGASKSTVSVLVRRLEAEGLLRRVRRGSMVLVYPAQGAAGGSSPAGAEARRLRLGIVRAAEYPFIAHLAKALRHRGVELEVVVYDNGLDASFDLVSGRLDLALAPLPTQVLFYALTGRLRIIGGGAYGGAYVLESRAARGHTAYTTRASTMELCLNTSGVVDYAEAVVYAGAGHGIEEALARGRARYAALWEPYASQALSRGDVRVVAACSDLGVENCCTLAANPDRLGPEQRSLIARLYSEALAEYQRRPDAMLEWYSGLTGIPVDTLRRVQASYRIAHEVNPATAERILERAGMRMPRPALVREAVEQP</sequence>
<dbReference type="PANTHER" id="PTHR30024:SF42">
    <property type="entry name" value="ALIPHATIC SULFONATES-BINDING PROTEIN-RELATED"/>
    <property type="match status" value="1"/>
</dbReference>
<dbReference type="InterPro" id="IPR036390">
    <property type="entry name" value="WH_DNA-bd_sf"/>
</dbReference>
<name>A0ABM8IZ96_9CREN</name>
<dbReference type="GeneID" id="89290439"/>
<evidence type="ECO:0000313" key="3">
    <source>
        <dbReference type="Proteomes" id="UP001341135"/>
    </source>
</evidence>
<dbReference type="Gene3D" id="1.10.10.10">
    <property type="entry name" value="Winged helix-like DNA-binding domain superfamily/Winged helix DNA-binding domain"/>
    <property type="match status" value="1"/>
</dbReference>
<accession>A0ABM8IZ96</accession>
<dbReference type="RefSeq" id="WP_338250605.1">
    <property type="nucleotide sequence ID" value="NZ_AP028907.1"/>
</dbReference>
<dbReference type="InterPro" id="IPR036388">
    <property type="entry name" value="WH-like_DNA-bd_sf"/>
</dbReference>
<dbReference type="CDD" id="cd00090">
    <property type="entry name" value="HTH_ARSR"/>
    <property type="match status" value="1"/>
</dbReference>